<dbReference type="GO" id="GO:0019343">
    <property type="term" value="P:cysteine biosynthetic process via cystathionine"/>
    <property type="evidence" value="ECO:0007669"/>
    <property type="project" value="TreeGrafter"/>
</dbReference>
<feature type="coiled-coil region" evidence="10">
    <location>
        <begin position="250"/>
        <end position="277"/>
    </location>
</feature>
<evidence type="ECO:0000256" key="7">
    <source>
        <dbReference type="ARBA" id="ARBA00052699"/>
    </source>
</evidence>
<gene>
    <name evidence="11" type="ORF">DWB68_10610</name>
</gene>
<dbReference type="GO" id="GO:0030170">
    <property type="term" value="F:pyridoxal phosphate binding"/>
    <property type="evidence" value="ECO:0007669"/>
    <property type="project" value="InterPro"/>
</dbReference>
<dbReference type="PROSITE" id="PS00868">
    <property type="entry name" value="CYS_MET_METAB_PP"/>
    <property type="match status" value="1"/>
</dbReference>
<evidence type="ECO:0000313" key="12">
    <source>
        <dbReference type="Proteomes" id="UP000265419"/>
    </source>
</evidence>
<comment type="caution">
    <text evidence="11">The sequence shown here is derived from an EMBL/GenBank/DDBJ whole genome shotgun (WGS) entry which is preliminary data.</text>
</comment>
<organism evidence="11 12">
    <name type="scientific">Galactobacter valiniphilus</name>
    <dbReference type="NCBI Taxonomy" id="2676122"/>
    <lineage>
        <taxon>Bacteria</taxon>
        <taxon>Bacillati</taxon>
        <taxon>Actinomycetota</taxon>
        <taxon>Actinomycetes</taxon>
        <taxon>Micrococcales</taxon>
        <taxon>Micrococcaceae</taxon>
        <taxon>Galactobacter</taxon>
    </lineage>
</organism>
<feature type="modified residue" description="N6-(pyridoxal phosphate)lysine" evidence="8">
    <location>
        <position position="203"/>
    </location>
</feature>
<dbReference type="GO" id="GO:0005737">
    <property type="term" value="C:cytoplasm"/>
    <property type="evidence" value="ECO:0007669"/>
    <property type="project" value="TreeGrafter"/>
</dbReference>
<dbReference type="GO" id="GO:0018826">
    <property type="term" value="F:methionine gamma-lyase activity"/>
    <property type="evidence" value="ECO:0007669"/>
    <property type="project" value="UniProtKB-EC"/>
</dbReference>
<dbReference type="InterPro" id="IPR015421">
    <property type="entry name" value="PyrdxlP-dep_Trfase_major"/>
</dbReference>
<evidence type="ECO:0000256" key="10">
    <source>
        <dbReference type="SAM" id="Coils"/>
    </source>
</evidence>
<dbReference type="RefSeq" id="WP_119425109.1">
    <property type="nucleotide sequence ID" value="NZ_QQXK01000020.1"/>
</dbReference>
<proteinExistence type="inferred from homology"/>
<keyword evidence="12" id="KW-1185">Reference proteome</keyword>
<dbReference type="InterPro" id="IPR000277">
    <property type="entry name" value="Cys/Met-Metab_PyrdxlP-dep_enz"/>
</dbReference>
<name>A0A399J8E2_9MICC</name>
<evidence type="ECO:0000256" key="3">
    <source>
        <dbReference type="ARBA" id="ARBA00022898"/>
    </source>
</evidence>
<dbReference type="SUPFAM" id="SSF53383">
    <property type="entry name" value="PLP-dependent transferases"/>
    <property type="match status" value="1"/>
</dbReference>
<evidence type="ECO:0000256" key="2">
    <source>
        <dbReference type="ARBA" id="ARBA00009077"/>
    </source>
</evidence>
<dbReference type="PANTHER" id="PTHR11808">
    <property type="entry name" value="TRANS-SULFURATION ENZYME FAMILY MEMBER"/>
    <property type="match status" value="1"/>
</dbReference>
<dbReference type="GO" id="GO:0003962">
    <property type="term" value="F:cystathionine gamma-synthase activity"/>
    <property type="evidence" value="ECO:0007669"/>
    <property type="project" value="TreeGrafter"/>
</dbReference>
<keyword evidence="3 8" id="KW-0663">Pyridoxal phosphate</keyword>
<evidence type="ECO:0000256" key="6">
    <source>
        <dbReference type="ARBA" id="ARBA00048780"/>
    </source>
</evidence>
<dbReference type="EC" id="4.4.1.2" evidence="4"/>
<reference evidence="11 12" key="1">
    <citation type="submission" date="2018-07" db="EMBL/GenBank/DDBJ databases">
        <title>Arthrobacter sp. nov., isolated from raw cow's milk with high bacterial count.</title>
        <authorList>
            <person name="Hahne J."/>
            <person name="Isele D."/>
            <person name="Lipski A."/>
        </authorList>
    </citation>
    <scope>NUCLEOTIDE SEQUENCE [LARGE SCALE GENOMIC DNA]</scope>
    <source>
        <strain evidence="11 12">JZ R-35</strain>
    </source>
</reference>
<comment type="catalytic activity">
    <reaction evidence="6">
        <text>L-homocysteine + H2O = 2-oxobutanoate + hydrogen sulfide + NH4(+) + H(+)</text>
        <dbReference type="Rhea" id="RHEA:14501"/>
        <dbReference type="ChEBI" id="CHEBI:15377"/>
        <dbReference type="ChEBI" id="CHEBI:15378"/>
        <dbReference type="ChEBI" id="CHEBI:16763"/>
        <dbReference type="ChEBI" id="CHEBI:28938"/>
        <dbReference type="ChEBI" id="CHEBI:29919"/>
        <dbReference type="ChEBI" id="CHEBI:58199"/>
        <dbReference type="EC" id="4.4.1.2"/>
    </reaction>
    <physiologicalReaction direction="left-to-right" evidence="6">
        <dbReference type="Rhea" id="RHEA:14502"/>
    </physiologicalReaction>
</comment>
<dbReference type="Proteomes" id="UP000265419">
    <property type="component" value="Unassembled WGS sequence"/>
</dbReference>
<evidence type="ECO:0000313" key="11">
    <source>
        <dbReference type="EMBL" id="RII41833.1"/>
    </source>
</evidence>
<dbReference type="PANTHER" id="PTHR11808:SF15">
    <property type="entry name" value="CYSTATHIONINE GAMMA-LYASE"/>
    <property type="match status" value="1"/>
</dbReference>
<protein>
    <recommendedName>
        <fullName evidence="4">homocysteine desulfhydrase</fullName>
        <ecNumber evidence="4">4.4.1.2</ecNumber>
    </recommendedName>
    <alternativeName>
        <fullName evidence="5">Homocysteine desulfhydrase</fullName>
    </alternativeName>
</protein>
<dbReference type="GO" id="GO:0047982">
    <property type="term" value="F:homocysteine desulfhydrase activity"/>
    <property type="evidence" value="ECO:0007669"/>
    <property type="project" value="UniProtKB-EC"/>
</dbReference>
<comment type="cofactor">
    <cofactor evidence="1 9">
        <name>pyridoxal 5'-phosphate</name>
        <dbReference type="ChEBI" id="CHEBI:597326"/>
    </cofactor>
</comment>
<dbReference type="InterPro" id="IPR015422">
    <property type="entry name" value="PyrdxlP-dep_Trfase_small"/>
</dbReference>
<evidence type="ECO:0000256" key="5">
    <source>
        <dbReference type="ARBA" id="ARBA00047199"/>
    </source>
</evidence>
<accession>A0A399J8E2</accession>
<sequence length="387" mass="40179">MSSADSSSLHPSTVVVALCRPERNADAPLNPPIVLSSTFVGDGAPAPGDRVYARYTNPSWEPLEEAVAELEGSDHPALAYASGMAAVSAAFSLVPIGGTVVVPASAYNGTVGLARTLAEDGALSVREVDPANTEDVIAALPGADLLWLESPTNPLLDVADVPALVAAAKQHGVLVVVDNTFSTPLRQRPLELGADVVVHSATKFIAGHSDVLMGLVVVADGALRTRLAGRRTLAGSVPGPFEAWLALRGLRTMALRLDRAEASAAELAARLEAESALSRVRYPGLASHPHHARAAAQMSGFGAVISIEFEGGEDAAVRFVRGLDLFTPATSLGGVESLVERRRRHPGEPEAVPVSLVRLSIGIEHVEDLWADLQRGLRAAAGTAGAA</sequence>
<dbReference type="GO" id="GO:0019346">
    <property type="term" value="P:transsulfuration"/>
    <property type="evidence" value="ECO:0007669"/>
    <property type="project" value="InterPro"/>
</dbReference>
<dbReference type="EMBL" id="QQXK01000020">
    <property type="protein sequence ID" value="RII41833.1"/>
    <property type="molecule type" value="Genomic_DNA"/>
</dbReference>
<comment type="catalytic activity">
    <reaction evidence="7">
        <text>L-methionine + H2O = methanethiol + 2-oxobutanoate + NH4(+)</text>
        <dbReference type="Rhea" id="RHEA:23800"/>
        <dbReference type="ChEBI" id="CHEBI:15377"/>
        <dbReference type="ChEBI" id="CHEBI:16007"/>
        <dbReference type="ChEBI" id="CHEBI:16763"/>
        <dbReference type="ChEBI" id="CHEBI:28938"/>
        <dbReference type="ChEBI" id="CHEBI:57844"/>
        <dbReference type="EC" id="4.4.1.11"/>
    </reaction>
    <physiologicalReaction direction="left-to-right" evidence="7">
        <dbReference type="Rhea" id="RHEA:23801"/>
    </physiologicalReaction>
</comment>
<evidence type="ECO:0000256" key="1">
    <source>
        <dbReference type="ARBA" id="ARBA00001933"/>
    </source>
</evidence>
<dbReference type="CDD" id="cd00614">
    <property type="entry name" value="CGS_like"/>
    <property type="match status" value="1"/>
</dbReference>
<evidence type="ECO:0000256" key="8">
    <source>
        <dbReference type="PIRSR" id="PIRSR001434-2"/>
    </source>
</evidence>
<dbReference type="Gene3D" id="3.40.640.10">
    <property type="entry name" value="Type I PLP-dependent aspartate aminotransferase-like (Major domain)"/>
    <property type="match status" value="1"/>
</dbReference>
<dbReference type="InterPro" id="IPR015424">
    <property type="entry name" value="PyrdxlP-dep_Trfase"/>
</dbReference>
<evidence type="ECO:0000256" key="4">
    <source>
        <dbReference type="ARBA" id="ARBA00047175"/>
    </source>
</evidence>
<dbReference type="Pfam" id="PF01053">
    <property type="entry name" value="Cys_Met_Meta_PP"/>
    <property type="match status" value="1"/>
</dbReference>
<comment type="similarity">
    <text evidence="2 9">Belongs to the trans-sulfuration enzymes family.</text>
</comment>
<dbReference type="PIRSF" id="PIRSF001434">
    <property type="entry name" value="CGS"/>
    <property type="match status" value="1"/>
</dbReference>
<dbReference type="InterPro" id="IPR054542">
    <property type="entry name" value="Cys_met_metab_PP"/>
</dbReference>
<evidence type="ECO:0000256" key="9">
    <source>
        <dbReference type="RuleBase" id="RU362118"/>
    </source>
</evidence>
<dbReference type="GO" id="GO:0004123">
    <property type="term" value="F:cystathionine gamma-lyase activity"/>
    <property type="evidence" value="ECO:0007669"/>
    <property type="project" value="TreeGrafter"/>
</dbReference>
<dbReference type="FunFam" id="3.40.640.10:FF:000046">
    <property type="entry name" value="Cystathionine gamma-lyase"/>
    <property type="match status" value="1"/>
</dbReference>
<dbReference type="Gene3D" id="3.90.1150.10">
    <property type="entry name" value="Aspartate Aminotransferase, domain 1"/>
    <property type="match status" value="1"/>
</dbReference>
<keyword evidence="10" id="KW-0175">Coiled coil</keyword>
<dbReference type="AlphaFoldDB" id="A0A399J8E2"/>